<dbReference type="PANTHER" id="PTHR30528:SF0">
    <property type="entry name" value="CYTOPLASMIC PROTEIN"/>
    <property type="match status" value="1"/>
</dbReference>
<comment type="caution">
    <text evidence="2">The sequence shown here is derived from an EMBL/GenBank/DDBJ whole genome shotgun (WGS) entry which is preliminary data.</text>
</comment>
<organism evidence="2 3">
    <name type="scientific">Limnobaculum xujianqingii</name>
    <dbReference type="NCBI Taxonomy" id="2738837"/>
    <lineage>
        <taxon>Bacteria</taxon>
        <taxon>Pseudomonadati</taxon>
        <taxon>Pseudomonadota</taxon>
        <taxon>Gammaproteobacteria</taxon>
        <taxon>Enterobacterales</taxon>
        <taxon>Budviciaceae</taxon>
        <taxon>Limnobaculum</taxon>
    </lineage>
</organism>
<evidence type="ECO:0000313" key="1">
    <source>
        <dbReference type="EMBL" id="MBK5072050.1"/>
    </source>
</evidence>
<accession>A0A9D7AG44</accession>
<dbReference type="EMBL" id="JADRCP010000001">
    <property type="protein sequence ID" value="MBK5175359.1"/>
    <property type="molecule type" value="Genomic_DNA"/>
</dbReference>
<dbReference type="InterPro" id="IPR009351">
    <property type="entry name" value="AlkZ-like"/>
</dbReference>
<dbReference type="PANTHER" id="PTHR30528">
    <property type="entry name" value="CYTOPLASMIC PROTEIN"/>
    <property type="match status" value="1"/>
</dbReference>
<reference evidence="2 4" key="1">
    <citation type="submission" date="2020-11" db="EMBL/GenBank/DDBJ databases">
        <title>Insectihabitans protaetiae gen. nov. sp. nov. and Insectihabitans allomyrinae sp. nov., isolated from larvae of Protaetia brevitarsis seulensis and Allomyrina dichotoma, respectively.</title>
        <authorList>
            <person name="Lee S.D."/>
            <person name="Byeon Y.-S."/>
            <person name="Kim S.-M."/>
            <person name="Yang H.L."/>
            <person name="Kim I.S."/>
        </authorList>
    </citation>
    <scope>NUCLEOTIDE SEQUENCE</scope>
    <source>
        <strain evidence="2">CWB-B4</strain>
        <strain evidence="1 4">CWB-B43</strain>
    </source>
</reference>
<gene>
    <name evidence="2" type="ORF">I2492_03325</name>
    <name evidence="1" type="ORF">I2493_03325</name>
</gene>
<dbReference type="Proteomes" id="UP000807542">
    <property type="component" value="Unassembled WGS sequence"/>
</dbReference>
<name>A0A9D7AG44_9GAMM</name>
<protein>
    <submittedName>
        <fullName evidence="2">YcaQ family DNA glycosylase</fullName>
    </submittedName>
</protein>
<proteinExistence type="predicted"/>
<dbReference type="RefSeq" id="WP_228397256.1">
    <property type="nucleotide sequence ID" value="NZ_JADRCP010000001.1"/>
</dbReference>
<sequence>MVDTLSLKQARKIVLLSQALPKTISHKSAEKATIAAINQLGYIQIDTISRIERAHHHTLWNRVSGYKPDILDSLQQQRKVFEYWAHAAAYLPIEDFRYCRIKMLHMTEHEKPWHPQANKIKAEVLARIKAEGPLQSKNFEDKSHKNGPWWDWKPAKSALELLFLQGELMIERRIGFQKVFNLTERVLPDHIDTTLPTQAEYAQYLIKRYLQANGLGSESEFSYLRQGMQQAIRQELLHMLEAGDIIKLQLGESDYYADKEALQLLNKNVPKADVKILSPFDNLVIQRKRLKNLFDYDYQLECYLKPQDRKFGYFCLPILWQGEFVGRMDAKADRQNRTLIIYNLFTEKRFNKPDAFVLSLISALNSFSHFNQCQHWEIQQCNDRKIAEMICANRAHYQGND</sequence>
<evidence type="ECO:0000313" key="3">
    <source>
        <dbReference type="Proteomes" id="UP000807542"/>
    </source>
</evidence>
<evidence type="ECO:0000313" key="2">
    <source>
        <dbReference type="EMBL" id="MBK5175359.1"/>
    </source>
</evidence>
<keyword evidence="4" id="KW-1185">Reference proteome</keyword>
<dbReference type="Proteomes" id="UP001296969">
    <property type="component" value="Unassembled WGS sequence"/>
</dbReference>
<dbReference type="AlphaFoldDB" id="A0A9D7AG44"/>
<dbReference type="Pfam" id="PF06224">
    <property type="entry name" value="AlkZ-like"/>
    <property type="match status" value="1"/>
</dbReference>
<dbReference type="EMBL" id="JADRCQ010000001">
    <property type="protein sequence ID" value="MBK5072050.1"/>
    <property type="molecule type" value="Genomic_DNA"/>
</dbReference>
<evidence type="ECO:0000313" key="4">
    <source>
        <dbReference type="Proteomes" id="UP001296969"/>
    </source>
</evidence>